<gene>
    <name evidence="2" type="ORF">BLNAU_7829</name>
</gene>
<feature type="compositionally biased region" description="Basic and acidic residues" evidence="1">
    <location>
        <begin position="339"/>
        <end position="358"/>
    </location>
</feature>
<protein>
    <submittedName>
        <fullName evidence="2">Uncharacterized protein</fullName>
    </submittedName>
</protein>
<feature type="compositionally biased region" description="Polar residues" evidence="1">
    <location>
        <begin position="389"/>
        <end position="403"/>
    </location>
</feature>
<reference evidence="2 3" key="1">
    <citation type="journal article" date="2022" name="bioRxiv">
        <title>Genomics of Preaxostyla Flagellates Illuminates Evolutionary Transitions and the Path Towards Mitochondrial Loss.</title>
        <authorList>
            <person name="Novak L.V.F."/>
            <person name="Treitli S.C."/>
            <person name="Pyrih J."/>
            <person name="Halakuc P."/>
            <person name="Pipaliya S.V."/>
            <person name="Vacek V."/>
            <person name="Brzon O."/>
            <person name="Soukal P."/>
            <person name="Eme L."/>
            <person name="Dacks J.B."/>
            <person name="Karnkowska A."/>
            <person name="Elias M."/>
            <person name="Hampl V."/>
        </authorList>
    </citation>
    <scope>NUCLEOTIDE SEQUENCE [LARGE SCALE GENOMIC DNA]</scope>
    <source>
        <strain evidence="2">NAU3</strain>
        <tissue evidence="2">Gut</tissue>
    </source>
</reference>
<name>A0ABQ9Y0I2_9EUKA</name>
<evidence type="ECO:0000313" key="2">
    <source>
        <dbReference type="EMBL" id="KAK2957235.1"/>
    </source>
</evidence>
<sequence>MQLFTMSKLADLLVTADHKRKKVSILCDMPGVPAHLVNFQPGKHRFHLDTVKSDFPINVNLAYPEDAVCDPSSAISEFYMGRMHVILPVIRFPHKTKHKKTGQHQAKSLLAHRQALLLTSPESTSKRGSHSRQTIDSNFGFPHDEDEENDNHFDDEHEPTNFSYTADNDGMNHDLDENFPFMFENKPQHHHVELTDDECLVDQLIPTNSLHHTPPGQSIHLKLQPMSESPEEVTPFISPVSLFFQPTNDSNVEEPETALTTPTHRSAKKKHKVSFSEHMEILAEENQHTPLINVTLEDDMRREHDEEMNALALRLAALKEAAELEQEIQKKPKVTLKLVDDMNDKDANEHVDKKEDKPKQRKPRIVFKFDSDEEQPTLTPTKPMKRQKSTPIPSKSAQLHQHE</sequence>
<dbReference type="Proteomes" id="UP001281761">
    <property type="component" value="Unassembled WGS sequence"/>
</dbReference>
<organism evidence="2 3">
    <name type="scientific">Blattamonas nauphoetae</name>
    <dbReference type="NCBI Taxonomy" id="2049346"/>
    <lineage>
        <taxon>Eukaryota</taxon>
        <taxon>Metamonada</taxon>
        <taxon>Preaxostyla</taxon>
        <taxon>Oxymonadida</taxon>
        <taxon>Blattamonas</taxon>
    </lineage>
</organism>
<proteinExistence type="predicted"/>
<evidence type="ECO:0000313" key="3">
    <source>
        <dbReference type="Proteomes" id="UP001281761"/>
    </source>
</evidence>
<evidence type="ECO:0000256" key="1">
    <source>
        <dbReference type="SAM" id="MobiDB-lite"/>
    </source>
</evidence>
<comment type="caution">
    <text evidence="2">The sequence shown here is derived from an EMBL/GenBank/DDBJ whole genome shotgun (WGS) entry which is preliminary data.</text>
</comment>
<feature type="region of interest" description="Disordered" evidence="1">
    <location>
        <begin position="339"/>
        <end position="403"/>
    </location>
</feature>
<dbReference type="EMBL" id="JARBJD010000048">
    <property type="protein sequence ID" value="KAK2957235.1"/>
    <property type="molecule type" value="Genomic_DNA"/>
</dbReference>
<keyword evidence="3" id="KW-1185">Reference proteome</keyword>
<feature type="region of interest" description="Disordered" evidence="1">
    <location>
        <begin position="247"/>
        <end position="270"/>
    </location>
</feature>
<feature type="region of interest" description="Disordered" evidence="1">
    <location>
        <begin position="119"/>
        <end position="155"/>
    </location>
</feature>
<accession>A0ABQ9Y0I2</accession>